<dbReference type="InterPro" id="IPR001509">
    <property type="entry name" value="Epimerase_deHydtase"/>
</dbReference>
<protein>
    <submittedName>
        <fullName evidence="2">SDR family oxidoreductase</fullName>
    </submittedName>
</protein>
<evidence type="ECO:0000259" key="1">
    <source>
        <dbReference type="Pfam" id="PF01370"/>
    </source>
</evidence>
<dbReference type="PANTHER" id="PTHR48079:SF6">
    <property type="entry name" value="NAD(P)-BINDING DOMAIN-CONTAINING PROTEIN-RELATED"/>
    <property type="match status" value="1"/>
</dbReference>
<sequence length="300" mass="31073">MRIFVTGASGWIGSALVPELLDAGHEVVGLARSDASEARLKAAGVGVHRGDVGDLDGLREAAAAADGVVHLAFNHDFSDYAAAGEADLRAVEAIGAAIEGTGKPFVITSGTAMLPMLAPGRLGTEDIVAEPGAAVPRVASEGAVLALAERGVRTSVVRLAPSVHGRGDKGFVARMVETAREKGVSAFIGDGANRWPGVHRLDAAHLFRLAVESAPAGSVLHGAAEEGVPVRDIAEVIGRHLDLPVESITAEQAPEHFGFLAAILSLDNPTSNALTRKRVEWNPVHPGLIADLEEGHYFNG</sequence>
<evidence type="ECO:0000313" key="2">
    <source>
        <dbReference type="EMBL" id="GAA2152479.1"/>
    </source>
</evidence>
<dbReference type="EMBL" id="BAAAMR010000059">
    <property type="protein sequence ID" value="GAA2152479.1"/>
    <property type="molecule type" value="Genomic_DNA"/>
</dbReference>
<proteinExistence type="predicted"/>
<dbReference type="InterPro" id="IPR036291">
    <property type="entry name" value="NAD(P)-bd_dom_sf"/>
</dbReference>
<feature type="domain" description="NAD-dependent epimerase/dehydratase" evidence="1">
    <location>
        <begin position="3"/>
        <end position="213"/>
    </location>
</feature>
<dbReference type="RefSeq" id="WP_344273986.1">
    <property type="nucleotide sequence ID" value="NZ_BAAAMR010000059.1"/>
</dbReference>
<dbReference type="CDD" id="cd05262">
    <property type="entry name" value="SDR_a7"/>
    <property type="match status" value="1"/>
</dbReference>
<organism evidence="2 3">
    <name type="scientific">Actinomadura napierensis</name>
    <dbReference type="NCBI Taxonomy" id="267854"/>
    <lineage>
        <taxon>Bacteria</taxon>
        <taxon>Bacillati</taxon>
        <taxon>Actinomycetota</taxon>
        <taxon>Actinomycetes</taxon>
        <taxon>Streptosporangiales</taxon>
        <taxon>Thermomonosporaceae</taxon>
        <taxon>Actinomadura</taxon>
    </lineage>
</organism>
<dbReference type="Gene3D" id="3.40.50.720">
    <property type="entry name" value="NAD(P)-binding Rossmann-like Domain"/>
    <property type="match status" value="1"/>
</dbReference>
<dbReference type="Pfam" id="PF01370">
    <property type="entry name" value="Epimerase"/>
    <property type="match status" value="1"/>
</dbReference>
<dbReference type="InterPro" id="IPR051783">
    <property type="entry name" value="NAD(P)-dependent_oxidoreduct"/>
</dbReference>
<reference evidence="2 3" key="1">
    <citation type="journal article" date="2019" name="Int. J. Syst. Evol. Microbiol.">
        <title>The Global Catalogue of Microorganisms (GCM) 10K type strain sequencing project: providing services to taxonomists for standard genome sequencing and annotation.</title>
        <authorList>
            <consortium name="The Broad Institute Genomics Platform"/>
            <consortium name="The Broad Institute Genome Sequencing Center for Infectious Disease"/>
            <person name="Wu L."/>
            <person name="Ma J."/>
        </authorList>
    </citation>
    <scope>NUCLEOTIDE SEQUENCE [LARGE SCALE GENOMIC DNA]</scope>
    <source>
        <strain evidence="2 3">JCM 13850</strain>
    </source>
</reference>
<dbReference type="SUPFAM" id="SSF51735">
    <property type="entry name" value="NAD(P)-binding Rossmann-fold domains"/>
    <property type="match status" value="1"/>
</dbReference>
<accession>A0ABN3A2D3</accession>
<keyword evidence="3" id="KW-1185">Reference proteome</keyword>
<dbReference type="Proteomes" id="UP001501020">
    <property type="component" value="Unassembled WGS sequence"/>
</dbReference>
<name>A0ABN3A2D3_9ACTN</name>
<dbReference type="PANTHER" id="PTHR48079">
    <property type="entry name" value="PROTEIN YEEZ"/>
    <property type="match status" value="1"/>
</dbReference>
<comment type="caution">
    <text evidence="2">The sequence shown here is derived from an EMBL/GenBank/DDBJ whole genome shotgun (WGS) entry which is preliminary data.</text>
</comment>
<gene>
    <name evidence="2" type="ORF">GCM10009727_58200</name>
</gene>
<evidence type="ECO:0000313" key="3">
    <source>
        <dbReference type="Proteomes" id="UP001501020"/>
    </source>
</evidence>